<comment type="similarity">
    <text evidence="1 2">Belongs to the anti-sigma-factor antagonist family.</text>
</comment>
<evidence type="ECO:0000256" key="2">
    <source>
        <dbReference type="RuleBase" id="RU003749"/>
    </source>
</evidence>
<organism evidence="4 5">
    <name type="scientific">Actinoplanes lutulentus</name>
    <dbReference type="NCBI Taxonomy" id="1287878"/>
    <lineage>
        <taxon>Bacteria</taxon>
        <taxon>Bacillati</taxon>
        <taxon>Actinomycetota</taxon>
        <taxon>Actinomycetes</taxon>
        <taxon>Micromonosporales</taxon>
        <taxon>Micromonosporaceae</taxon>
        <taxon>Actinoplanes</taxon>
    </lineage>
</organism>
<dbReference type="GO" id="GO:0043856">
    <property type="term" value="F:anti-sigma factor antagonist activity"/>
    <property type="evidence" value="ECO:0007669"/>
    <property type="project" value="InterPro"/>
</dbReference>
<accession>A0A327Z325</accession>
<dbReference type="CDD" id="cd07043">
    <property type="entry name" value="STAS_anti-anti-sigma_factors"/>
    <property type="match status" value="1"/>
</dbReference>
<keyword evidence="5" id="KW-1185">Reference proteome</keyword>
<reference evidence="4 5" key="1">
    <citation type="submission" date="2018-06" db="EMBL/GenBank/DDBJ databases">
        <title>Genomic Encyclopedia of Type Strains, Phase III (KMG-III): the genomes of soil and plant-associated and newly described type strains.</title>
        <authorList>
            <person name="Whitman W."/>
        </authorList>
    </citation>
    <scope>NUCLEOTIDE SEQUENCE [LARGE SCALE GENOMIC DNA]</scope>
    <source>
        <strain evidence="4 5">CGMCC 4.7090</strain>
    </source>
</reference>
<dbReference type="Gene3D" id="3.30.750.24">
    <property type="entry name" value="STAS domain"/>
    <property type="match status" value="1"/>
</dbReference>
<dbReference type="NCBIfam" id="TIGR00377">
    <property type="entry name" value="ant_ant_sig"/>
    <property type="match status" value="1"/>
</dbReference>
<evidence type="ECO:0000313" key="5">
    <source>
        <dbReference type="Proteomes" id="UP000249341"/>
    </source>
</evidence>
<dbReference type="InterPro" id="IPR002645">
    <property type="entry name" value="STAS_dom"/>
</dbReference>
<dbReference type="PROSITE" id="PS50801">
    <property type="entry name" value="STAS"/>
    <property type="match status" value="1"/>
</dbReference>
<evidence type="ECO:0000259" key="3">
    <source>
        <dbReference type="PROSITE" id="PS50801"/>
    </source>
</evidence>
<dbReference type="PANTHER" id="PTHR33495">
    <property type="entry name" value="ANTI-SIGMA FACTOR ANTAGONIST TM_1081-RELATED-RELATED"/>
    <property type="match status" value="1"/>
</dbReference>
<evidence type="ECO:0000256" key="1">
    <source>
        <dbReference type="ARBA" id="ARBA00009013"/>
    </source>
</evidence>
<feature type="domain" description="STAS" evidence="3">
    <location>
        <begin position="19"/>
        <end position="109"/>
    </location>
</feature>
<evidence type="ECO:0000313" key="4">
    <source>
        <dbReference type="EMBL" id="RAK29729.1"/>
    </source>
</evidence>
<comment type="caution">
    <text evidence="4">The sequence shown here is derived from an EMBL/GenBank/DDBJ whole genome shotgun (WGS) entry which is preliminary data.</text>
</comment>
<gene>
    <name evidence="4" type="ORF">B0I29_11755</name>
</gene>
<dbReference type="Pfam" id="PF01740">
    <property type="entry name" value="STAS"/>
    <property type="match status" value="1"/>
</dbReference>
<dbReference type="InterPro" id="IPR036513">
    <property type="entry name" value="STAS_dom_sf"/>
</dbReference>
<dbReference type="SUPFAM" id="SSF52091">
    <property type="entry name" value="SpoIIaa-like"/>
    <property type="match status" value="1"/>
</dbReference>
<name>A0A327Z325_9ACTN</name>
<dbReference type="EMBL" id="QLMJ01000017">
    <property type="protein sequence ID" value="RAK29729.1"/>
    <property type="molecule type" value="Genomic_DNA"/>
</dbReference>
<dbReference type="Proteomes" id="UP000249341">
    <property type="component" value="Unassembled WGS sequence"/>
</dbReference>
<protein>
    <recommendedName>
        <fullName evidence="2">Anti-sigma factor antagonist</fullName>
    </recommendedName>
</protein>
<dbReference type="OrthoDB" id="3297913at2"/>
<sequence>MAETPLWSSRLHDEGTTRIVALGGELDLAAADELRLTLIDQLDQPTAEAVVADLSAVIFLDSAALGALVAALNHCHRTGKSFTITGASPSVRQVLDITGVYQLLIGNPD</sequence>
<dbReference type="PANTHER" id="PTHR33495:SF2">
    <property type="entry name" value="ANTI-SIGMA FACTOR ANTAGONIST TM_1081-RELATED"/>
    <property type="match status" value="1"/>
</dbReference>
<proteinExistence type="inferred from homology"/>
<dbReference type="RefSeq" id="WP_146616937.1">
    <property type="nucleotide sequence ID" value="NZ_JACHWI010000013.1"/>
</dbReference>
<dbReference type="InterPro" id="IPR003658">
    <property type="entry name" value="Anti-sigma_ant"/>
</dbReference>
<dbReference type="AlphaFoldDB" id="A0A327Z325"/>